<keyword evidence="7" id="KW-1185">Reference proteome</keyword>
<gene>
    <name evidence="6" type="ORF">HNQ81_001167</name>
</gene>
<feature type="active site" description="Proton acceptor" evidence="4">
    <location>
        <position position="367"/>
    </location>
</feature>
<evidence type="ECO:0000256" key="2">
    <source>
        <dbReference type="ARBA" id="ARBA00022630"/>
    </source>
</evidence>
<dbReference type="InterPro" id="IPR036188">
    <property type="entry name" value="FAD/NAD-bd_sf"/>
</dbReference>
<dbReference type="InterPro" id="IPR030664">
    <property type="entry name" value="SdhA/FrdA/AprA"/>
</dbReference>
<dbReference type="SUPFAM" id="SSF56425">
    <property type="entry name" value="Succinate dehydrogenase/fumarate reductase flavoprotein, catalytic domain"/>
    <property type="match status" value="1"/>
</dbReference>
<evidence type="ECO:0000256" key="3">
    <source>
        <dbReference type="ARBA" id="ARBA00023002"/>
    </source>
</evidence>
<accession>A0A840V2T3</accession>
<dbReference type="Gene3D" id="3.50.50.60">
    <property type="entry name" value="FAD/NAD(P)-binding domain"/>
    <property type="match status" value="1"/>
</dbReference>
<dbReference type="PRINTS" id="PR00411">
    <property type="entry name" value="PNDRDTASEI"/>
</dbReference>
<evidence type="ECO:0000313" key="6">
    <source>
        <dbReference type="EMBL" id="MBB5347451.1"/>
    </source>
</evidence>
<dbReference type="EMBL" id="JACHEO010000004">
    <property type="protein sequence ID" value="MBB5347451.1"/>
    <property type="molecule type" value="Genomic_DNA"/>
</dbReference>
<dbReference type="AlphaFoldDB" id="A0A840V2T3"/>
<dbReference type="EC" id="1.3.5.1" evidence="6"/>
<protein>
    <submittedName>
        <fullName evidence="6">Succinate dehydrogenase / fumarate reductase flavoprotein subunit/L-aspartate oxidase</fullName>
        <ecNumber evidence="6">1.3.5.1</ecNumber>
        <ecNumber evidence="6">1.3.5.4</ecNumber>
        <ecNumber evidence="6">1.4.3.16</ecNumber>
    </submittedName>
</protein>
<evidence type="ECO:0000256" key="4">
    <source>
        <dbReference type="PIRSR" id="PIRSR630664-50"/>
    </source>
</evidence>
<dbReference type="EC" id="1.4.3.16" evidence="6"/>
<comment type="caution">
    <text evidence="6">The sequence shown here is derived from an EMBL/GenBank/DDBJ whole genome shotgun (WGS) entry which is preliminary data.</text>
</comment>
<evidence type="ECO:0000259" key="5">
    <source>
        <dbReference type="Pfam" id="PF00890"/>
    </source>
</evidence>
<dbReference type="InterPro" id="IPR027477">
    <property type="entry name" value="Succ_DH/fumarate_Rdtase_cat_sf"/>
</dbReference>
<proteinExistence type="predicted"/>
<evidence type="ECO:0000256" key="1">
    <source>
        <dbReference type="ARBA" id="ARBA00001974"/>
    </source>
</evidence>
<name>A0A840V2T3_9BACT</name>
<dbReference type="InterPro" id="IPR003953">
    <property type="entry name" value="FAD-dep_OxRdtase_2_FAD-bd"/>
</dbReference>
<dbReference type="SUPFAM" id="SSF51905">
    <property type="entry name" value="FAD/NAD(P)-binding domain"/>
    <property type="match status" value="1"/>
</dbReference>
<comment type="cofactor">
    <cofactor evidence="1">
        <name>FAD</name>
        <dbReference type="ChEBI" id="CHEBI:57692"/>
    </cofactor>
</comment>
<evidence type="ECO:0000313" key="7">
    <source>
        <dbReference type="Proteomes" id="UP000539642"/>
    </source>
</evidence>
<dbReference type="PANTHER" id="PTHR11632:SF51">
    <property type="entry name" value="SUCCINATE DEHYDROGENASE [UBIQUINONE] FLAVOPROTEIN SUBUNIT, MITOCHONDRIAL"/>
    <property type="match status" value="1"/>
</dbReference>
<dbReference type="Proteomes" id="UP000539642">
    <property type="component" value="Unassembled WGS sequence"/>
</dbReference>
<sequence length="558" mass="60847">MAYTPEMKELIKRVEATRPERLARARRGENYPALTMAEREEVLSKYHPDYQSDAKRTVQVGPNKGDTFQEGVARLLESRSIVRPDKVNLSTVDFDTDVLVLGGGGAGTSAAIMASQGGCRVIIATKLRHGDSNTIMAEGGIQGATQECDSPYYHYLDTIGGGHFTNQRDLVAALAHDAPLSIAWLESLGMIFNKLPDGRMDSRHFGGSSRKRMQSAGDMTGAEIMRVIRDEVRNRSNLITTLEFHPAVELLLDEEGKCAGAILMNMETREFSIVRAKAVVIATGGFGRLHIKGFATTNHYGATMDGVVMAYRAGVGNKCLHSTQYHPTGVAYPEQNVGLLITEKVRGLGAHVLNIDGEQFCFPLEPRDVESAELIREAMDVGKGIITPTGRVGLWLDSPMIEELHGPGTVKKELPAKFIQFERHGIDISKEPMLVYPTLHYQNGGINVNGDSETIIPGLYGAGEAIGGVHGENRLMGNSLQDIITFGRRAGRNAASYIQGGVTLKGLTLDHVVKFEKELAEAGIEDPAIAPILLPDYATEEVVERRWTEALTDRAALR</sequence>
<dbReference type="GO" id="GO:0008177">
    <property type="term" value="F:succinate dehydrogenase (quinone) activity"/>
    <property type="evidence" value="ECO:0007669"/>
    <property type="project" value="UniProtKB-EC"/>
</dbReference>
<dbReference type="Pfam" id="PF00890">
    <property type="entry name" value="FAD_binding_2"/>
    <property type="match status" value="1"/>
</dbReference>
<feature type="domain" description="FAD-dependent oxidoreductase 2 FAD-binding" evidence="5">
    <location>
        <begin position="97"/>
        <end position="480"/>
    </location>
</feature>
<keyword evidence="2" id="KW-0285">Flavoprotein</keyword>
<dbReference type="Gene3D" id="3.90.700.10">
    <property type="entry name" value="Succinate dehydrogenase/fumarate reductase flavoprotein, catalytic domain"/>
    <property type="match status" value="1"/>
</dbReference>
<dbReference type="GO" id="GO:0008734">
    <property type="term" value="F:L-aspartate oxidase activity"/>
    <property type="evidence" value="ECO:0007669"/>
    <property type="project" value="UniProtKB-EC"/>
</dbReference>
<dbReference type="PRINTS" id="PR00368">
    <property type="entry name" value="FADPNR"/>
</dbReference>
<dbReference type="EC" id="1.3.5.4" evidence="6"/>
<dbReference type="RefSeq" id="WP_183349230.1">
    <property type="nucleotide sequence ID" value="NZ_JACHEO010000004.1"/>
</dbReference>
<reference evidence="6 7" key="1">
    <citation type="submission" date="2020-08" db="EMBL/GenBank/DDBJ databases">
        <title>Genomic Encyclopedia of Type Strains, Phase IV (KMG-IV): sequencing the most valuable type-strain genomes for metagenomic binning, comparative biology and taxonomic classification.</title>
        <authorList>
            <person name="Goeker M."/>
        </authorList>
    </citation>
    <scope>NUCLEOTIDE SEQUENCE [LARGE SCALE GENOMIC DNA]</scope>
    <source>
        <strain evidence="6 7">DSM 28570</strain>
    </source>
</reference>
<dbReference type="PANTHER" id="PTHR11632">
    <property type="entry name" value="SUCCINATE DEHYDROGENASE 2 FLAVOPROTEIN SUBUNIT"/>
    <property type="match status" value="1"/>
</dbReference>
<keyword evidence="3 6" id="KW-0560">Oxidoreductase</keyword>
<organism evidence="6 7">
    <name type="scientific">Desulfoprunum benzoelyticum</name>
    <dbReference type="NCBI Taxonomy" id="1506996"/>
    <lineage>
        <taxon>Bacteria</taxon>
        <taxon>Pseudomonadati</taxon>
        <taxon>Thermodesulfobacteriota</taxon>
        <taxon>Desulfobulbia</taxon>
        <taxon>Desulfobulbales</taxon>
        <taxon>Desulfobulbaceae</taxon>
        <taxon>Desulfoprunum</taxon>
    </lineage>
</organism>